<accession>A0ABQ5KQN8</accession>
<dbReference type="InterPro" id="IPR005491">
    <property type="entry name" value="ENT_dom"/>
</dbReference>
<evidence type="ECO:0000313" key="6">
    <source>
        <dbReference type="Proteomes" id="UP001057375"/>
    </source>
</evidence>
<feature type="region of interest" description="Disordered" evidence="3">
    <location>
        <begin position="91"/>
        <end position="152"/>
    </location>
</feature>
<comment type="caution">
    <text evidence="5">The sequence shown here is derived from an EMBL/GenBank/DDBJ whole genome shotgun (WGS) entry which is preliminary data.</text>
</comment>
<dbReference type="Proteomes" id="UP001057375">
    <property type="component" value="Unassembled WGS sequence"/>
</dbReference>
<proteinExistence type="predicted"/>
<feature type="compositionally biased region" description="Low complexity" evidence="3">
    <location>
        <begin position="125"/>
        <end position="140"/>
    </location>
</feature>
<evidence type="ECO:0000313" key="5">
    <source>
        <dbReference type="EMBL" id="GKT34772.1"/>
    </source>
</evidence>
<dbReference type="EMBL" id="BQXS01010864">
    <property type="protein sequence ID" value="GKT34772.1"/>
    <property type="molecule type" value="Genomic_DNA"/>
</dbReference>
<feature type="domain" description="ENT" evidence="4">
    <location>
        <begin position="13"/>
        <end position="76"/>
    </location>
</feature>
<keyword evidence="6" id="KW-1185">Reference proteome</keyword>
<evidence type="ECO:0000256" key="3">
    <source>
        <dbReference type="SAM" id="MobiDB-lite"/>
    </source>
</evidence>
<dbReference type="Gene3D" id="1.10.1240.40">
    <property type="entry name" value="ENT domain"/>
    <property type="match status" value="1"/>
</dbReference>
<protein>
    <recommendedName>
        <fullName evidence="4">ENT domain-containing protein</fullName>
    </recommendedName>
</protein>
<comment type="subcellular location">
    <subcellularLocation>
        <location evidence="1">Nucleus</location>
    </subcellularLocation>
</comment>
<evidence type="ECO:0000256" key="2">
    <source>
        <dbReference type="ARBA" id="ARBA00023242"/>
    </source>
</evidence>
<keyword evidence="2" id="KW-0539">Nucleus</keyword>
<organism evidence="5 6">
    <name type="scientific">Aduncisulcus paluster</name>
    <dbReference type="NCBI Taxonomy" id="2918883"/>
    <lineage>
        <taxon>Eukaryota</taxon>
        <taxon>Metamonada</taxon>
        <taxon>Carpediemonas-like organisms</taxon>
        <taxon>Aduncisulcus</taxon>
    </lineage>
</organism>
<dbReference type="SUPFAM" id="SSF158639">
    <property type="entry name" value="ENT-like"/>
    <property type="match status" value="1"/>
</dbReference>
<gene>
    <name evidence="5" type="ORF">ADUPG1_008064</name>
</gene>
<evidence type="ECO:0000256" key="1">
    <source>
        <dbReference type="ARBA" id="ARBA00004123"/>
    </source>
</evidence>
<sequence>MHPTQEQIDSVKKIRQLELDAFTAVAKACRANETLLYERLSILPTMAKLFKIDGDTFRKTLDSVAGEEGLKELASFSKFYETASGPTIEPVMAPISSHRPTKRRSTITSTPPQPVTPVRPHPHHVTTSTIASIATPTKSTPKPPKTDKDTKTQIPTSALGVLLCDDTVFIDRATKKKHVDLGKQVVSFMDLPIDKLQETYSVQDLMEFRGKLLRELFTLHDRYAQLTL</sequence>
<name>A0ABQ5KQN8_9EUKA</name>
<reference evidence="5" key="1">
    <citation type="submission" date="2022-03" db="EMBL/GenBank/DDBJ databases">
        <title>Draft genome sequence of Aduncisulcus paluster, a free-living microaerophilic Fornicata.</title>
        <authorList>
            <person name="Yuyama I."/>
            <person name="Kume K."/>
            <person name="Tamura T."/>
            <person name="Inagaki Y."/>
            <person name="Hashimoto T."/>
        </authorList>
    </citation>
    <scope>NUCLEOTIDE SEQUENCE</scope>
    <source>
        <strain evidence="5">NY0171</strain>
    </source>
</reference>
<dbReference type="InterPro" id="IPR036142">
    <property type="entry name" value="ENT_dom-like_sf"/>
</dbReference>
<evidence type="ECO:0000259" key="4">
    <source>
        <dbReference type="Pfam" id="PF03735"/>
    </source>
</evidence>
<dbReference type="Pfam" id="PF03735">
    <property type="entry name" value="ENT"/>
    <property type="match status" value="1"/>
</dbReference>